<proteinExistence type="predicted"/>
<dbReference type="GO" id="GO:0016491">
    <property type="term" value="F:oxidoreductase activity"/>
    <property type="evidence" value="ECO:0007669"/>
    <property type="project" value="UniProtKB-KW"/>
</dbReference>
<reference evidence="4" key="1">
    <citation type="submission" date="2021-01" db="EMBL/GenBank/DDBJ databases">
        <title>Ramlibacter sp. strain AW1 16S ribosomal RNA gene Genome sequencing and assembly.</title>
        <authorList>
            <person name="Kang M."/>
        </authorList>
    </citation>
    <scope>NUCLEOTIDE SEQUENCE</scope>
    <source>
        <strain evidence="4">AW1</strain>
    </source>
</reference>
<keyword evidence="2" id="KW-0560">Oxidoreductase</keyword>
<dbReference type="PRINTS" id="PR00368">
    <property type="entry name" value="FADPNR"/>
</dbReference>
<dbReference type="AlphaFoldDB" id="A0A937D6Q1"/>
<evidence type="ECO:0000259" key="3">
    <source>
        <dbReference type="Pfam" id="PF07992"/>
    </source>
</evidence>
<dbReference type="InterPro" id="IPR036188">
    <property type="entry name" value="FAD/NAD-bd_sf"/>
</dbReference>
<dbReference type="Gene3D" id="3.50.50.60">
    <property type="entry name" value="FAD/NAD(P)-binding domain"/>
    <property type="match status" value="2"/>
</dbReference>
<keyword evidence="5" id="KW-1185">Reference proteome</keyword>
<sequence>MQQTDVAVVGGGLAGLTAAAELARLGVKCTAFTGPAPGGLLLSIESVEGMPEHPEGIPGYDLCPMAQEAAMDAGAEFINDDASALQPDGDGWIVTSPEGSVRARAVVLAPGAHLRPLGVPGEERLAGKGVSHCASCDGPLLRGKPVAVVGGGDAACQEALTIAAHASEVHLISRGPLRARESWQQRVRAQPKIQVHEGARVTAIEGDNGVEAVTLADGRTLPVAGVFAYAGLLPNTGWLQGVVELDADGRIPVDGHMGSKQPGLFAAGFARSGNNGQAAEAEADGKAAAEAAHKYLNT</sequence>
<dbReference type="Pfam" id="PF07992">
    <property type="entry name" value="Pyr_redox_2"/>
    <property type="match status" value="1"/>
</dbReference>
<feature type="domain" description="FAD/NAD(P)-binding" evidence="3">
    <location>
        <begin position="5"/>
        <end position="283"/>
    </location>
</feature>
<evidence type="ECO:0000256" key="2">
    <source>
        <dbReference type="ARBA" id="ARBA00023002"/>
    </source>
</evidence>
<dbReference type="Proteomes" id="UP000613011">
    <property type="component" value="Unassembled WGS sequence"/>
</dbReference>
<accession>A0A937D6Q1</accession>
<evidence type="ECO:0000313" key="4">
    <source>
        <dbReference type="EMBL" id="MBL0420096.1"/>
    </source>
</evidence>
<dbReference type="PRINTS" id="PR00469">
    <property type="entry name" value="PNDRDTASEII"/>
</dbReference>
<dbReference type="RefSeq" id="WP_201683086.1">
    <property type="nucleotide sequence ID" value="NZ_JAEQNA010000001.1"/>
</dbReference>
<evidence type="ECO:0000313" key="5">
    <source>
        <dbReference type="Proteomes" id="UP000613011"/>
    </source>
</evidence>
<comment type="caution">
    <text evidence="4">The sequence shown here is derived from an EMBL/GenBank/DDBJ whole genome shotgun (WGS) entry which is preliminary data.</text>
</comment>
<name>A0A937D6Q1_9BURK</name>
<evidence type="ECO:0000256" key="1">
    <source>
        <dbReference type="ARBA" id="ARBA00022630"/>
    </source>
</evidence>
<dbReference type="SUPFAM" id="SSF51905">
    <property type="entry name" value="FAD/NAD(P)-binding domain"/>
    <property type="match status" value="1"/>
</dbReference>
<organism evidence="4 5">
    <name type="scientific">Ramlibacter aurantiacus</name>
    <dbReference type="NCBI Taxonomy" id="2801330"/>
    <lineage>
        <taxon>Bacteria</taxon>
        <taxon>Pseudomonadati</taxon>
        <taxon>Pseudomonadota</taxon>
        <taxon>Betaproteobacteria</taxon>
        <taxon>Burkholderiales</taxon>
        <taxon>Comamonadaceae</taxon>
        <taxon>Ramlibacter</taxon>
    </lineage>
</organism>
<protein>
    <submittedName>
        <fullName evidence="4">FAD-dependent oxidoreductase</fullName>
    </submittedName>
</protein>
<gene>
    <name evidence="4" type="ORF">JI739_07020</name>
</gene>
<dbReference type="PANTHER" id="PTHR48105">
    <property type="entry name" value="THIOREDOXIN REDUCTASE 1-RELATED-RELATED"/>
    <property type="match status" value="1"/>
</dbReference>
<dbReference type="InterPro" id="IPR023753">
    <property type="entry name" value="FAD/NAD-binding_dom"/>
</dbReference>
<dbReference type="EMBL" id="JAEQNA010000001">
    <property type="protein sequence ID" value="MBL0420096.1"/>
    <property type="molecule type" value="Genomic_DNA"/>
</dbReference>
<dbReference type="InterPro" id="IPR050097">
    <property type="entry name" value="Ferredoxin-NADP_redctase_2"/>
</dbReference>
<keyword evidence="1" id="KW-0285">Flavoprotein</keyword>